<dbReference type="GO" id="GO:0098632">
    <property type="term" value="F:cell-cell adhesion mediator activity"/>
    <property type="evidence" value="ECO:0007669"/>
    <property type="project" value="TreeGrafter"/>
</dbReference>
<dbReference type="EMBL" id="JYDQ01000068">
    <property type="protein sequence ID" value="KRY17068.1"/>
    <property type="molecule type" value="Genomic_DNA"/>
</dbReference>
<dbReference type="PANTHER" id="PTHR10075:SF100">
    <property type="entry name" value="FASCICLIN-2"/>
    <property type="match status" value="1"/>
</dbReference>
<dbReference type="InterPro" id="IPR013783">
    <property type="entry name" value="Ig-like_fold"/>
</dbReference>
<dbReference type="InterPro" id="IPR036179">
    <property type="entry name" value="Ig-like_dom_sf"/>
</dbReference>
<evidence type="ECO:0000256" key="1">
    <source>
        <dbReference type="ARBA" id="ARBA00023319"/>
    </source>
</evidence>
<feature type="domain" description="Ig-like" evidence="4">
    <location>
        <begin position="150"/>
        <end position="238"/>
    </location>
</feature>
<keyword evidence="3" id="KW-0472">Membrane</keyword>
<gene>
    <name evidence="5" type="primary">Nptn</name>
    <name evidence="5" type="ORF">T12_8428</name>
</gene>
<organism evidence="5 6">
    <name type="scientific">Trichinella patagoniensis</name>
    <dbReference type="NCBI Taxonomy" id="990121"/>
    <lineage>
        <taxon>Eukaryota</taxon>
        <taxon>Metazoa</taxon>
        <taxon>Ecdysozoa</taxon>
        <taxon>Nematoda</taxon>
        <taxon>Enoplea</taxon>
        <taxon>Dorylaimia</taxon>
        <taxon>Trichinellida</taxon>
        <taxon>Trichinellidae</taxon>
        <taxon>Trichinella</taxon>
    </lineage>
</organism>
<dbReference type="PANTHER" id="PTHR10075">
    <property type="entry name" value="BASIGIN RELATED"/>
    <property type="match status" value="1"/>
</dbReference>
<comment type="caution">
    <text evidence="5">The sequence shown here is derived from an EMBL/GenBank/DDBJ whole genome shotgun (WGS) entry which is preliminary data.</text>
</comment>
<dbReference type="PROSITE" id="PS50835">
    <property type="entry name" value="IG_LIKE"/>
    <property type="match status" value="2"/>
</dbReference>
<dbReference type="SMART" id="SM00409">
    <property type="entry name" value="IG"/>
    <property type="match status" value="2"/>
</dbReference>
<dbReference type="GO" id="GO:0007156">
    <property type="term" value="P:homophilic cell adhesion via plasma membrane adhesion molecules"/>
    <property type="evidence" value="ECO:0007669"/>
    <property type="project" value="TreeGrafter"/>
</dbReference>
<dbReference type="InterPro" id="IPR003598">
    <property type="entry name" value="Ig_sub2"/>
</dbReference>
<dbReference type="AlphaFoldDB" id="A0A0V0ZXP7"/>
<evidence type="ECO:0000256" key="3">
    <source>
        <dbReference type="SAM" id="Phobius"/>
    </source>
</evidence>
<feature type="domain" description="Ig-like" evidence="4">
    <location>
        <begin position="250"/>
        <end position="345"/>
    </location>
</feature>
<protein>
    <submittedName>
        <fullName evidence="5">Basigin</fullName>
    </submittedName>
</protein>
<dbReference type="Proteomes" id="UP000054783">
    <property type="component" value="Unassembled WGS sequence"/>
</dbReference>
<feature type="region of interest" description="Disordered" evidence="2">
    <location>
        <begin position="392"/>
        <end position="414"/>
    </location>
</feature>
<dbReference type="GO" id="GO:0007411">
    <property type="term" value="P:axon guidance"/>
    <property type="evidence" value="ECO:0007669"/>
    <property type="project" value="TreeGrafter"/>
</dbReference>
<dbReference type="OrthoDB" id="5970915at2759"/>
<dbReference type="InterPro" id="IPR007110">
    <property type="entry name" value="Ig-like_dom"/>
</dbReference>
<proteinExistence type="predicted"/>
<keyword evidence="1" id="KW-0393">Immunoglobulin domain</keyword>
<name>A0A0V0ZXP7_9BILA</name>
<dbReference type="GO" id="GO:0070593">
    <property type="term" value="P:dendrite self-avoidance"/>
    <property type="evidence" value="ECO:0007669"/>
    <property type="project" value="TreeGrafter"/>
</dbReference>
<evidence type="ECO:0000313" key="5">
    <source>
        <dbReference type="EMBL" id="KRY17068.1"/>
    </source>
</evidence>
<keyword evidence="3" id="KW-0812">Transmembrane</keyword>
<keyword evidence="6" id="KW-1185">Reference proteome</keyword>
<accession>A0A0V0ZXP7</accession>
<sequence>MKSPFRAIDVPHCGAVVRMQAIYLLFFSLFPSYLHGFAVFEISGTTDVFKNNAVYAHYGQEVSLFCTPKISLSSNEKRFVQWTINGVNICEGSQGVVGVCYWRKHDGVESFAVKLKAEKPMKLSCIYNRMGHDDWDNATVQIFTGGDGNPVRVSPSYVDFNESDTTIELACSTNISAGGFLWYHNNELLRPSDKVLIFTNGSLILSKPTSKETGIYACIVKNWSVGGFVEVRGKATISDKHQVSKNMLYGETAELSCPVYGYPMPNIVWKRENEDLSKKKQEFNCSVVDYKFNIRMLVANDSGRIHFESCNGIANGTLIIRDATYDDRASYTCVATNEFGSDNFTVLIRVKDKLAALWPFLGIVTEVVILMIAIFIFEKRRTKHEELELKETREQKMTLTAPNNNEKELRQRKS</sequence>
<dbReference type="InterPro" id="IPR003599">
    <property type="entry name" value="Ig_sub"/>
</dbReference>
<dbReference type="GO" id="GO:0030424">
    <property type="term" value="C:axon"/>
    <property type="evidence" value="ECO:0007669"/>
    <property type="project" value="TreeGrafter"/>
</dbReference>
<dbReference type="SUPFAM" id="SSF48726">
    <property type="entry name" value="Immunoglobulin"/>
    <property type="match status" value="2"/>
</dbReference>
<keyword evidence="3" id="KW-1133">Transmembrane helix</keyword>
<evidence type="ECO:0000256" key="2">
    <source>
        <dbReference type="SAM" id="MobiDB-lite"/>
    </source>
</evidence>
<dbReference type="STRING" id="990121.A0A0V0ZXP7"/>
<evidence type="ECO:0000313" key="6">
    <source>
        <dbReference type="Proteomes" id="UP000054783"/>
    </source>
</evidence>
<reference evidence="5 6" key="1">
    <citation type="submission" date="2015-01" db="EMBL/GenBank/DDBJ databases">
        <title>Evolution of Trichinella species and genotypes.</title>
        <authorList>
            <person name="Korhonen P.K."/>
            <person name="Edoardo P."/>
            <person name="Giuseppe L.R."/>
            <person name="Gasser R.B."/>
        </authorList>
    </citation>
    <scope>NUCLEOTIDE SEQUENCE [LARGE SCALE GENOMIC DNA]</scope>
    <source>
        <strain evidence="5">ISS2496</strain>
    </source>
</reference>
<feature type="transmembrane region" description="Helical" evidence="3">
    <location>
        <begin position="21"/>
        <end position="40"/>
    </location>
</feature>
<dbReference type="GO" id="GO:0005886">
    <property type="term" value="C:plasma membrane"/>
    <property type="evidence" value="ECO:0007669"/>
    <property type="project" value="TreeGrafter"/>
</dbReference>
<feature type="compositionally biased region" description="Basic and acidic residues" evidence="2">
    <location>
        <begin position="405"/>
        <end position="414"/>
    </location>
</feature>
<dbReference type="Gene3D" id="2.60.40.10">
    <property type="entry name" value="Immunoglobulins"/>
    <property type="match status" value="2"/>
</dbReference>
<feature type="transmembrane region" description="Helical" evidence="3">
    <location>
        <begin position="356"/>
        <end position="377"/>
    </location>
</feature>
<evidence type="ECO:0000259" key="4">
    <source>
        <dbReference type="PROSITE" id="PS50835"/>
    </source>
</evidence>
<dbReference type="InterPro" id="IPR013098">
    <property type="entry name" value="Ig_I-set"/>
</dbReference>
<dbReference type="SMART" id="SM00408">
    <property type="entry name" value="IGc2"/>
    <property type="match status" value="2"/>
</dbReference>
<dbReference type="Pfam" id="PF07679">
    <property type="entry name" value="I-set"/>
    <property type="match status" value="1"/>
</dbReference>